<comment type="caution">
    <text evidence="1">The sequence shown here is derived from an EMBL/GenBank/DDBJ whole genome shotgun (WGS) entry which is preliminary data.</text>
</comment>
<organism evidence="1 2">
    <name type="scientific">Embleya hyalina</name>
    <dbReference type="NCBI Taxonomy" id="516124"/>
    <lineage>
        <taxon>Bacteria</taxon>
        <taxon>Bacillati</taxon>
        <taxon>Actinomycetota</taxon>
        <taxon>Actinomycetes</taxon>
        <taxon>Kitasatosporales</taxon>
        <taxon>Streptomycetaceae</taxon>
        <taxon>Embleya</taxon>
    </lineage>
</organism>
<proteinExistence type="predicted"/>
<name>A0A401YPV6_9ACTN</name>
<protein>
    <submittedName>
        <fullName evidence="1">Uncharacterized protein</fullName>
    </submittedName>
</protein>
<dbReference type="RefSeq" id="WP_371863024.1">
    <property type="nucleotide sequence ID" value="NZ_BIFH01000021.1"/>
</dbReference>
<dbReference type="EMBL" id="BIFH01000021">
    <property type="protein sequence ID" value="GCD96626.1"/>
    <property type="molecule type" value="Genomic_DNA"/>
</dbReference>
<dbReference type="AlphaFoldDB" id="A0A401YPV6"/>
<evidence type="ECO:0000313" key="2">
    <source>
        <dbReference type="Proteomes" id="UP000286931"/>
    </source>
</evidence>
<keyword evidence="2" id="KW-1185">Reference proteome</keyword>
<sequence length="88" mass="9274">MSVSMMSRRVRRIGVRESEGEVGAEPRDGDRYRLTVVEQPAPLSPDAMASVAYGSEAIIPVLALAGGTGLGFTLPVTPVDGRLFASRA</sequence>
<reference evidence="1 2" key="1">
    <citation type="submission" date="2018-12" db="EMBL/GenBank/DDBJ databases">
        <title>Draft genome sequence of Embleya hyalina NBRC 13850T.</title>
        <authorList>
            <person name="Komaki H."/>
            <person name="Hosoyama A."/>
            <person name="Kimura A."/>
            <person name="Ichikawa N."/>
            <person name="Tamura T."/>
        </authorList>
    </citation>
    <scope>NUCLEOTIDE SEQUENCE [LARGE SCALE GENOMIC DNA]</scope>
    <source>
        <strain evidence="1 2">NBRC 13850</strain>
    </source>
</reference>
<accession>A0A401YPV6</accession>
<dbReference type="Proteomes" id="UP000286931">
    <property type="component" value="Unassembled WGS sequence"/>
</dbReference>
<gene>
    <name evidence="1" type="ORF">EHYA_04313</name>
</gene>
<evidence type="ECO:0000313" key="1">
    <source>
        <dbReference type="EMBL" id="GCD96626.1"/>
    </source>
</evidence>